<feature type="domain" description="BRWD/PHIP ancillary-like" evidence="1">
    <location>
        <begin position="1"/>
        <end position="127"/>
    </location>
</feature>
<dbReference type="InterPro" id="IPR052060">
    <property type="entry name" value="Bromo_WD_repeat"/>
</dbReference>
<accession>A0ABM1RHY4</accession>
<reference evidence="3" key="2">
    <citation type="submission" date="2025-08" db="UniProtKB">
        <authorList>
            <consortium name="RefSeq"/>
        </authorList>
    </citation>
    <scope>IDENTIFICATION</scope>
    <source>
        <tissue evidence="3">Leaf</tissue>
    </source>
</reference>
<dbReference type="RefSeq" id="XP_019098622.1">
    <property type="nucleotide sequence ID" value="XM_019243077.1"/>
</dbReference>
<dbReference type="PANTHER" id="PTHR16266">
    <property type="entry name" value="WD REPEAT DOMAIN 9"/>
    <property type="match status" value="1"/>
</dbReference>
<proteinExistence type="predicted"/>
<feature type="non-terminal residue" evidence="3">
    <location>
        <position position="150"/>
    </location>
</feature>
<dbReference type="Proteomes" id="UP000694864">
    <property type="component" value="Unplaced"/>
</dbReference>
<dbReference type="GeneID" id="109131902"/>
<feature type="non-terminal residue" evidence="3">
    <location>
        <position position="1"/>
    </location>
</feature>
<dbReference type="PANTHER" id="PTHR16266:SF17">
    <property type="entry name" value="BRWD3"/>
    <property type="match status" value="1"/>
</dbReference>
<dbReference type="Pfam" id="PF25313">
    <property type="entry name" value="BRWD_AD"/>
    <property type="match status" value="1"/>
</dbReference>
<evidence type="ECO:0000259" key="1">
    <source>
        <dbReference type="Pfam" id="PF25313"/>
    </source>
</evidence>
<keyword evidence="2" id="KW-1185">Reference proteome</keyword>
<sequence>LEYATLPGSGDSCCKMILKVIDPNSELFNKAFKLTLPEEVVTFPDFLVERSRYEAAIQRNWTCRDKCKVWWRDEGEEDGSWWEGRILAVKPKSPDFPDSPWERYTVKYKSDPTETHLHSPWELFDADTKWEQPHIDDEQRNRLLSALTKL</sequence>
<protein>
    <submittedName>
        <fullName evidence="3">Bromodomain and WD repeat-containing protein 1-like</fullName>
    </submittedName>
</protein>
<dbReference type="InterPro" id="IPR057451">
    <property type="entry name" value="BRWD/PHIP_AD"/>
</dbReference>
<reference evidence="2" key="1">
    <citation type="journal article" date="2014" name="Nat. Commun.">
        <title>The emerging biofuel crop Camelina sativa retains a highly undifferentiated hexaploid genome structure.</title>
        <authorList>
            <person name="Kagale S."/>
            <person name="Koh C."/>
            <person name="Nixon J."/>
            <person name="Bollina V."/>
            <person name="Clarke W.E."/>
            <person name="Tuteja R."/>
            <person name="Spillane C."/>
            <person name="Robinson S.J."/>
            <person name="Links M.G."/>
            <person name="Clarke C."/>
            <person name="Higgins E.E."/>
            <person name="Huebert T."/>
            <person name="Sharpe A.G."/>
            <person name="Parkin I.A."/>
        </authorList>
    </citation>
    <scope>NUCLEOTIDE SEQUENCE [LARGE SCALE GENOMIC DNA]</scope>
    <source>
        <strain evidence="2">cv. DH55</strain>
    </source>
</reference>
<evidence type="ECO:0000313" key="2">
    <source>
        <dbReference type="Proteomes" id="UP000694864"/>
    </source>
</evidence>
<gene>
    <name evidence="3" type="primary">LOC109131902</name>
</gene>
<evidence type="ECO:0000313" key="3">
    <source>
        <dbReference type="RefSeq" id="XP_019098622.1"/>
    </source>
</evidence>
<name>A0ABM1RHY4_CAMSA</name>
<organism evidence="2 3">
    <name type="scientific">Camelina sativa</name>
    <name type="common">False flax</name>
    <name type="synonym">Myagrum sativum</name>
    <dbReference type="NCBI Taxonomy" id="90675"/>
    <lineage>
        <taxon>Eukaryota</taxon>
        <taxon>Viridiplantae</taxon>
        <taxon>Streptophyta</taxon>
        <taxon>Embryophyta</taxon>
        <taxon>Tracheophyta</taxon>
        <taxon>Spermatophyta</taxon>
        <taxon>Magnoliopsida</taxon>
        <taxon>eudicotyledons</taxon>
        <taxon>Gunneridae</taxon>
        <taxon>Pentapetalae</taxon>
        <taxon>rosids</taxon>
        <taxon>malvids</taxon>
        <taxon>Brassicales</taxon>
        <taxon>Brassicaceae</taxon>
        <taxon>Camelineae</taxon>
        <taxon>Camelina</taxon>
    </lineage>
</organism>